<dbReference type="InterPro" id="IPR002471">
    <property type="entry name" value="Pept_S9_AS"/>
</dbReference>
<dbReference type="PANTHER" id="PTHR42776">
    <property type="entry name" value="SERINE PEPTIDASE S9 FAMILY MEMBER"/>
    <property type="match status" value="1"/>
</dbReference>
<gene>
    <name evidence="7" type="ORF">MESINF_2828</name>
</gene>
<evidence type="ECO:0000256" key="3">
    <source>
        <dbReference type="ARBA" id="ARBA00032284"/>
    </source>
</evidence>
<dbReference type="InterPro" id="IPR001375">
    <property type="entry name" value="Peptidase_S9_cat"/>
</dbReference>
<dbReference type="SUPFAM" id="SSF53474">
    <property type="entry name" value="alpha/beta-Hydrolases"/>
    <property type="match status" value="1"/>
</dbReference>
<dbReference type="GO" id="GO:0006508">
    <property type="term" value="P:proteolysis"/>
    <property type="evidence" value="ECO:0007669"/>
    <property type="project" value="InterPro"/>
</dbReference>
<dbReference type="EMBL" id="LS974202">
    <property type="protein sequence ID" value="SSC14268.1"/>
    <property type="molecule type" value="Genomic_DNA"/>
</dbReference>
<dbReference type="RefSeq" id="WP_169700700.1">
    <property type="nucleotide sequence ID" value="NZ_LS974202.1"/>
</dbReference>
<evidence type="ECO:0000256" key="2">
    <source>
        <dbReference type="ARBA" id="ARBA00022990"/>
    </source>
</evidence>
<keyword evidence="2" id="KW-0007">Acetylation</keyword>
<proteinExistence type="predicted"/>
<protein>
    <recommendedName>
        <fullName evidence="4">Acyl-peptide hydrolase</fullName>
    </recommendedName>
    <alternativeName>
        <fullName evidence="3">Acylaminoacyl-peptidase</fullName>
    </alternativeName>
</protein>
<dbReference type="InterPro" id="IPR011042">
    <property type="entry name" value="6-blade_b-propeller_TolB-like"/>
</dbReference>
<organism evidence="7 8">
    <name type="scientific">Mesotoga infera</name>
    <dbReference type="NCBI Taxonomy" id="1236046"/>
    <lineage>
        <taxon>Bacteria</taxon>
        <taxon>Thermotogati</taxon>
        <taxon>Thermotogota</taxon>
        <taxon>Thermotogae</taxon>
        <taxon>Kosmotogales</taxon>
        <taxon>Kosmotogaceae</taxon>
        <taxon>Mesotoga</taxon>
    </lineage>
</organism>
<dbReference type="AlphaFoldDB" id="A0A7Z7LHM0"/>
<dbReference type="InterPro" id="IPR002470">
    <property type="entry name" value="Peptidase_S9A"/>
</dbReference>
<sequence>MSLKRYSIEELIKASTIASFAVSKDSSKLMYSSDDRGHYDVYQVHLVNGEKSRLTEYDENALVKHVFDDGSFLFMMDRGGNELHHLYLNRGGEVVDLTPVEGTKSGFHQFSGGHVYYFSNRLDKTRFDLYRLDRTSLESELIFENKEAMDLGPVSDDGRYVGLSRQNTANDSEMFIYDRSTGDTRYVSRHTGDAKFLPVFFSKDSTELYYLTDEIGEFMALRAMKLDSLHSREVLTLDWDIFDVERSQDGRYAALVVNRDSFFELQILDLASDEVTNVRFSPGGMIYQQVFDRNSKRVFVLADSAVTPTDIHVLSIGDGEVKTLTNSANAEVESDDLVTPTILRFSSYDGTIVPGVFYVPADASPEKKVPALIWVHGGPGGQSYPRYNPELQFLVNHGYAVYAVNNRGSSGYGKSFFKAADHKHGEADLDDCVAAARHLATMEEIDGDRIGIIGGSYGGYMVLAALAFRPKVFKVGVDIFGVSNWVRTLKEIPPWWRAIRDLLYRKIGDPFSEEEYLRSISPLFHASKIERPLLVLQGVNDPRVLKVESDEIVQKARENGVPTGYIVFDDEGHGFTRKVNRITAAKAMLEFLDRYLV</sequence>
<keyword evidence="8" id="KW-1185">Reference proteome</keyword>
<comment type="function">
    <text evidence="5">This enzyme catalyzes the hydrolysis of the N-terminal peptide bond of an N-acetylated peptide to generate an N-acetylated amino acid and a peptide with a free N-terminus. It preferentially cleaves off Ac-Ala, Ac-Met and Ac-Ser. Also, involved in the degradation of oxidized and glycated proteins.</text>
</comment>
<evidence type="ECO:0000256" key="1">
    <source>
        <dbReference type="ARBA" id="ARBA00022801"/>
    </source>
</evidence>
<dbReference type="PROSITE" id="PS00708">
    <property type="entry name" value="PRO_ENDOPEP_SER"/>
    <property type="match status" value="1"/>
</dbReference>
<dbReference type="PANTHER" id="PTHR42776:SF27">
    <property type="entry name" value="DIPEPTIDYL PEPTIDASE FAMILY MEMBER 6"/>
    <property type="match status" value="1"/>
</dbReference>
<evidence type="ECO:0000313" key="7">
    <source>
        <dbReference type="EMBL" id="SSC14268.1"/>
    </source>
</evidence>
<accession>A0A7Z7LHM0</accession>
<dbReference type="Gene3D" id="2.120.10.30">
    <property type="entry name" value="TolB, C-terminal domain"/>
    <property type="match status" value="1"/>
</dbReference>
<evidence type="ECO:0000256" key="4">
    <source>
        <dbReference type="ARBA" id="ARBA00032596"/>
    </source>
</evidence>
<evidence type="ECO:0000256" key="5">
    <source>
        <dbReference type="ARBA" id="ARBA00045885"/>
    </source>
</evidence>
<dbReference type="Proteomes" id="UP000250796">
    <property type="component" value="Chromosome MESINF"/>
</dbReference>
<reference evidence="7 8" key="1">
    <citation type="submission" date="2017-01" db="EMBL/GenBank/DDBJ databases">
        <authorList>
            <person name="Erauso G."/>
        </authorList>
    </citation>
    <scope>NUCLEOTIDE SEQUENCE [LARGE SCALE GENOMIC DNA]</scope>
    <source>
        <strain evidence="7">MESINF1</strain>
    </source>
</reference>
<evidence type="ECO:0000259" key="6">
    <source>
        <dbReference type="Pfam" id="PF00326"/>
    </source>
</evidence>
<keyword evidence="1" id="KW-0378">Hydrolase</keyword>
<dbReference type="Gene3D" id="3.40.50.1820">
    <property type="entry name" value="alpha/beta hydrolase"/>
    <property type="match status" value="1"/>
</dbReference>
<dbReference type="PRINTS" id="PR00862">
    <property type="entry name" value="PROLIGOPTASE"/>
</dbReference>
<evidence type="ECO:0000313" key="8">
    <source>
        <dbReference type="Proteomes" id="UP000250796"/>
    </source>
</evidence>
<dbReference type="InterPro" id="IPR029058">
    <property type="entry name" value="AB_hydrolase_fold"/>
</dbReference>
<dbReference type="Pfam" id="PF00326">
    <property type="entry name" value="Peptidase_S9"/>
    <property type="match status" value="1"/>
</dbReference>
<dbReference type="KEGG" id="minf:MESINF_2828"/>
<name>A0A7Z7LHM0_9BACT</name>
<dbReference type="SUPFAM" id="SSF82171">
    <property type="entry name" value="DPP6 N-terminal domain-like"/>
    <property type="match status" value="1"/>
</dbReference>
<dbReference type="GO" id="GO:0004252">
    <property type="term" value="F:serine-type endopeptidase activity"/>
    <property type="evidence" value="ECO:0007669"/>
    <property type="project" value="InterPro"/>
</dbReference>
<feature type="domain" description="Peptidase S9 prolyl oligopeptidase catalytic" evidence="6">
    <location>
        <begin position="387"/>
        <end position="596"/>
    </location>
</feature>